<dbReference type="SUPFAM" id="SSF50998">
    <property type="entry name" value="Quinoprotein alcohol dehydrogenase-like"/>
    <property type="match status" value="1"/>
</dbReference>
<dbReference type="RefSeq" id="WP_246109437.1">
    <property type="nucleotide sequence ID" value="NZ_CP036262.1"/>
</dbReference>
<gene>
    <name evidence="2" type="ORF">FF011L_33260</name>
</gene>
<dbReference type="Gene3D" id="2.130.10.10">
    <property type="entry name" value="YVTN repeat-like/Quinoprotein amine dehydrogenase"/>
    <property type="match status" value="1"/>
</dbReference>
<sequence length="523" mass="57624">MIPQTPVALAVLIAAVAVPHLKSTVRAQEDWPEHRGPGGDYHLTTSTDYPTAWSVSSEQNIRWRAPLPETGQSGIAISGDKLFLTCFRKLTTEDISSKGTWVSETRGYCLAADSGKILWSCDLPGQRPNQVNGTFTDSTTPTPVTDGKHVWFVNAGGFIACHTMDGRRVWAKEFQVRTKHSAKQFQPFLHGGNLYYAMMRDPEDPQRRTQTATDYDKNSKVGWPWMYVRYFDSLTGEATGLMPEGISVHSKGAIGSLNGDKVLLHAKGGSHSPPEKPYGIGLSRLGEGHECIWERPGLSFEGTHFIDSKHAYCFDRKDFFVLDLATGKTIKKINVKGAGTIIAFDQAKRRYQQPASAAKLPSRHLLTHRTNIGVGRYHFFMGGIAGILGRIDLETAEINYLQVPIQVVVENGTKKLLWNEFEAGDDTGSGFTVEGDKRRLSHGFGHISAATPIVVNNRIYFSTVLGTVYVIDATAQHFDEHSIIAVNDLGLPGKTWSLSPFTAANGNLYQRTSREIICIGNGN</sequence>
<organism evidence="2 3">
    <name type="scientific">Roseimaritima multifibrata</name>
    <dbReference type="NCBI Taxonomy" id="1930274"/>
    <lineage>
        <taxon>Bacteria</taxon>
        <taxon>Pseudomonadati</taxon>
        <taxon>Planctomycetota</taxon>
        <taxon>Planctomycetia</taxon>
        <taxon>Pirellulales</taxon>
        <taxon>Pirellulaceae</taxon>
        <taxon>Roseimaritima</taxon>
    </lineage>
</organism>
<accession>A0A517MID3</accession>
<dbReference type="PANTHER" id="PTHR34512:SF30">
    <property type="entry name" value="OUTER MEMBRANE PROTEIN ASSEMBLY FACTOR BAMB"/>
    <property type="match status" value="1"/>
</dbReference>
<dbReference type="InterPro" id="IPR015943">
    <property type="entry name" value="WD40/YVTN_repeat-like_dom_sf"/>
</dbReference>
<name>A0A517MID3_9BACT</name>
<evidence type="ECO:0000313" key="3">
    <source>
        <dbReference type="Proteomes" id="UP000320672"/>
    </source>
</evidence>
<dbReference type="AlphaFoldDB" id="A0A517MID3"/>
<evidence type="ECO:0000259" key="1">
    <source>
        <dbReference type="Pfam" id="PF13360"/>
    </source>
</evidence>
<dbReference type="Proteomes" id="UP000320672">
    <property type="component" value="Chromosome"/>
</dbReference>
<dbReference type="PANTHER" id="PTHR34512">
    <property type="entry name" value="CELL SURFACE PROTEIN"/>
    <property type="match status" value="1"/>
</dbReference>
<dbReference type="Pfam" id="PF13360">
    <property type="entry name" value="PQQ_2"/>
    <property type="match status" value="1"/>
</dbReference>
<dbReference type="InterPro" id="IPR011047">
    <property type="entry name" value="Quinoprotein_ADH-like_sf"/>
</dbReference>
<dbReference type="KEGG" id="rml:FF011L_33260"/>
<keyword evidence="3" id="KW-1185">Reference proteome</keyword>
<evidence type="ECO:0000313" key="2">
    <source>
        <dbReference type="EMBL" id="QDS94547.1"/>
    </source>
</evidence>
<feature type="domain" description="Pyrrolo-quinoline quinone repeat" evidence="1">
    <location>
        <begin position="62"/>
        <end position="195"/>
    </location>
</feature>
<dbReference type="InterPro" id="IPR002372">
    <property type="entry name" value="PQQ_rpt_dom"/>
</dbReference>
<proteinExistence type="predicted"/>
<reference evidence="2 3" key="1">
    <citation type="submission" date="2019-02" db="EMBL/GenBank/DDBJ databases">
        <title>Deep-cultivation of Planctomycetes and their phenomic and genomic characterization uncovers novel biology.</title>
        <authorList>
            <person name="Wiegand S."/>
            <person name="Jogler M."/>
            <person name="Boedeker C."/>
            <person name="Pinto D."/>
            <person name="Vollmers J."/>
            <person name="Rivas-Marin E."/>
            <person name="Kohn T."/>
            <person name="Peeters S.H."/>
            <person name="Heuer A."/>
            <person name="Rast P."/>
            <person name="Oberbeckmann S."/>
            <person name="Bunk B."/>
            <person name="Jeske O."/>
            <person name="Meyerdierks A."/>
            <person name="Storesund J.E."/>
            <person name="Kallscheuer N."/>
            <person name="Luecker S."/>
            <person name="Lage O.M."/>
            <person name="Pohl T."/>
            <person name="Merkel B.J."/>
            <person name="Hornburger P."/>
            <person name="Mueller R.-W."/>
            <person name="Bruemmer F."/>
            <person name="Labrenz M."/>
            <person name="Spormann A.M."/>
            <person name="Op den Camp H."/>
            <person name="Overmann J."/>
            <person name="Amann R."/>
            <person name="Jetten M.S.M."/>
            <person name="Mascher T."/>
            <person name="Medema M.H."/>
            <person name="Devos D.P."/>
            <person name="Kaster A.-K."/>
            <person name="Ovreas L."/>
            <person name="Rohde M."/>
            <person name="Galperin M.Y."/>
            <person name="Jogler C."/>
        </authorList>
    </citation>
    <scope>NUCLEOTIDE SEQUENCE [LARGE SCALE GENOMIC DNA]</scope>
    <source>
        <strain evidence="2 3">FF011L</strain>
    </source>
</reference>
<protein>
    <recommendedName>
        <fullName evidence="1">Pyrrolo-quinoline quinone repeat domain-containing protein</fullName>
    </recommendedName>
</protein>
<dbReference type="EMBL" id="CP036262">
    <property type="protein sequence ID" value="QDS94547.1"/>
    <property type="molecule type" value="Genomic_DNA"/>
</dbReference>